<dbReference type="Gene3D" id="3.40.50.10190">
    <property type="entry name" value="BRCT domain"/>
    <property type="match status" value="1"/>
</dbReference>
<dbReference type="PROSITE" id="PS50172">
    <property type="entry name" value="BRCT"/>
    <property type="match status" value="1"/>
</dbReference>
<feature type="transmembrane region" description="Helical" evidence="7">
    <location>
        <begin position="206"/>
        <end position="224"/>
    </location>
</feature>
<evidence type="ECO:0000259" key="8">
    <source>
        <dbReference type="PROSITE" id="PS50172"/>
    </source>
</evidence>
<dbReference type="SUPFAM" id="SSF52113">
    <property type="entry name" value="BRCT domain"/>
    <property type="match status" value="1"/>
</dbReference>
<dbReference type="EMBL" id="CM002798">
    <property type="protein sequence ID" value="KZN92732.1"/>
    <property type="molecule type" value="Genomic_DNA"/>
</dbReference>
<dbReference type="PANTHER" id="PTHR33048:SF166">
    <property type="entry name" value="PTH11-LIKE INTEGRAL MEMBRANE PROTEIN"/>
    <property type="match status" value="1"/>
</dbReference>
<feature type="region of interest" description="Disordered" evidence="6">
    <location>
        <begin position="269"/>
        <end position="312"/>
    </location>
</feature>
<reference evidence="9" key="1">
    <citation type="journal article" date="2014" name="Genome Announc.">
        <title>Complete sequencing and chromosome-scale genome assembly of the industrial progenitor strain P2niaD18 from the penicillin producer Penicillium chrysogenum.</title>
        <authorList>
            <person name="Specht T."/>
            <person name="Dahlmann T.A."/>
            <person name="Zadra I."/>
            <person name="Kurnsteiner H."/>
            <person name="Kuck U."/>
        </authorList>
    </citation>
    <scope>NUCLEOTIDE SEQUENCE [LARGE SCALE GENOMIC DNA]</scope>
    <source>
        <strain evidence="9">P2niaD18</strain>
    </source>
</reference>
<feature type="region of interest" description="Disordered" evidence="6">
    <location>
        <begin position="422"/>
        <end position="442"/>
    </location>
</feature>
<dbReference type="PANTHER" id="PTHR33048">
    <property type="entry name" value="PTH11-LIKE INTEGRAL MEMBRANE PROTEIN (AFU_ORTHOLOGUE AFUA_5G11245)"/>
    <property type="match status" value="1"/>
</dbReference>
<dbReference type="Proteomes" id="UP000076449">
    <property type="component" value="Chromosome I"/>
</dbReference>
<evidence type="ECO:0000256" key="4">
    <source>
        <dbReference type="ARBA" id="ARBA00023136"/>
    </source>
</evidence>
<evidence type="ECO:0000256" key="7">
    <source>
        <dbReference type="SAM" id="Phobius"/>
    </source>
</evidence>
<gene>
    <name evidence="9" type="ORF">EN45_028930</name>
</gene>
<feature type="domain" description="BRCT" evidence="8">
    <location>
        <begin position="559"/>
        <end position="671"/>
    </location>
</feature>
<keyword evidence="3 7" id="KW-1133">Transmembrane helix</keyword>
<feature type="region of interest" description="Disordered" evidence="6">
    <location>
        <begin position="505"/>
        <end position="554"/>
    </location>
</feature>
<feature type="transmembrane region" description="Helical" evidence="7">
    <location>
        <begin position="171"/>
        <end position="194"/>
    </location>
</feature>
<feature type="transmembrane region" description="Helical" evidence="7">
    <location>
        <begin position="239"/>
        <end position="261"/>
    </location>
</feature>
<comment type="subcellular location">
    <subcellularLocation>
        <location evidence="1">Membrane</location>
        <topology evidence="1">Multi-pass membrane protein</topology>
    </subcellularLocation>
</comment>
<dbReference type="InterPro" id="IPR052337">
    <property type="entry name" value="SAT4-like"/>
</dbReference>
<evidence type="ECO:0000256" key="3">
    <source>
        <dbReference type="ARBA" id="ARBA00022989"/>
    </source>
</evidence>
<keyword evidence="2 7" id="KW-0812">Transmembrane</keyword>
<accession>A0A167XEJ5</accession>
<feature type="transmembrane region" description="Helical" evidence="7">
    <location>
        <begin position="37"/>
        <end position="60"/>
    </location>
</feature>
<dbReference type="InterPro" id="IPR001357">
    <property type="entry name" value="BRCT_dom"/>
</dbReference>
<dbReference type="Pfam" id="PF20684">
    <property type="entry name" value="Fung_rhodopsin"/>
    <property type="match status" value="1"/>
</dbReference>
<dbReference type="InterPro" id="IPR049326">
    <property type="entry name" value="Rhodopsin_dom_fungi"/>
</dbReference>
<sequence>MDSTLIILWVFTWVAIGLIVLRLLLRKLKGRQFILGDYFAMGAILCALVRLALVHVILIWGTNNMSTTFRHTHNFTPEEIRRREIASKFVLANRVFYNSYLWLQKLVLLDTYRRLLTNLRWEKATMISYIGIFAATYIIVQIVTFTECDPFSHYWMVLPDPGICCRAQLQLIVLGVLNVITDIMLIALPIPILVLVKRSTIEKIQLAALFAVGLFIVAITIARLPQNAKNSTAQVNRTTWASIELLAAAIVANAPVLYGLLKGQSERSKNAASGAGSTGPSQGIKKRPANEPEFELQRTRHTKSKYPNHGSFRLTTSKVLAQISTQTQPHPRPHHPGQRGPQIMNGNPRCQTAKPQEPTMNSDRPERERPAKPQLPEPRNHLHFDPWQSASTGHQRADQGGSFLGSTSWRDARSAKLTMQYRSGDCLPGRGTGPGPANKTTQKTTLVPGAFDGKCASESPPKAPASGEWAMVAGDVAKRNELDVRDIRSFMGVSKRKAVDELGNETKAEMKKPRTVSGGNGSLSPALYAKEMDKETEKSEIEDNPQPKSRSGTGLDLKATSRIFAGVTIFINGSTLPQISEYKLKHLLASNGAKTSIYMARKTVTHILVGQPNTGSGTGTAVSGAGGGLAASKLQQEITRGGWKGVKVVSVDWALESIKAGRRLAESRFPGMHVAAKGQRSVAGMFGVQGVKR</sequence>
<feature type="transmembrane region" description="Helical" evidence="7">
    <location>
        <begin position="124"/>
        <end position="146"/>
    </location>
</feature>
<evidence type="ECO:0000256" key="1">
    <source>
        <dbReference type="ARBA" id="ARBA00004141"/>
    </source>
</evidence>
<feature type="compositionally biased region" description="Polar residues" evidence="6">
    <location>
        <begin position="344"/>
        <end position="362"/>
    </location>
</feature>
<feature type="region of interest" description="Disordered" evidence="6">
    <location>
        <begin position="324"/>
        <end position="409"/>
    </location>
</feature>
<evidence type="ECO:0000256" key="2">
    <source>
        <dbReference type="ARBA" id="ARBA00022692"/>
    </source>
</evidence>
<proteinExistence type="inferred from homology"/>
<feature type="transmembrane region" description="Helical" evidence="7">
    <location>
        <begin position="6"/>
        <end position="25"/>
    </location>
</feature>
<organism evidence="9">
    <name type="scientific">Penicillium chrysogenum</name>
    <name type="common">Penicillium notatum</name>
    <dbReference type="NCBI Taxonomy" id="5076"/>
    <lineage>
        <taxon>Eukaryota</taxon>
        <taxon>Fungi</taxon>
        <taxon>Dikarya</taxon>
        <taxon>Ascomycota</taxon>
        <taxon>Pezizomycotina</taxon>
        <taxon>Eurotiomycetes</taxon>
        <taxon>Eurotiomycetidae</taxon>
        <taxon>Eurotiales</taxon>
        <taxon>Aspergillaceae</taxon>
        <taxon>Penicillium</taxon>
        <taxon>Penicillium chrysogenum species complex</taxon>
    </lineage>
</organism>
<comment type="similarity">
    <text evidence="5">Belongs to the SAT4 family.</text>
</comment>
<evidence type="ECO:0000256" key="6">
    <source>
        <dbReference type="SAM" id="MobiDB-lite"/>
    </source>
</evidence>
<evidence type="ECO:0000313" key="9">
    <source>
        <dbReference type="EMBL" id="KZN92732.1"/>
    </source>
</evidence>
<protein>
    <recommendedName>
        <fullName evidence="8">BRCT domain-containing protein</fullName>
    </recommendedName>
</protein>
<name>A0A167XEJ5_PENCH</name>
<feature type="compositionally biased region" description="Basic and acidic residues" evidence="6">
    <location>
        <begin position="530"/>
        <end position="541"/>
    </location>
</feature>
<keyword evidence="4 7" id="KW-0472">Membrane</keyword>
<dbReference type="AlphaFoldDB" id="A0A167XEJ5"/>
<evidence type="ECO:0000256" key="5">
    <source>
        <dbReference type="ARBA" id="ARBA00038359"/>
    </source>
</evidence>
<dbReference type="InterPro" id="IPR036420">
    <property type="entry name" value="BRCT_dom_sf"/>
</dbReference>
<dbReference type="GO" id="GO:0016020">
    <property type="term" value="C:membrane"/>
    <property type="evidence" value="ECO:0007669"/>
    <property type="project" value="UniProtKB-SubCell"/>
</dbReference>